<evidence type="ECO:0000256" key="3">
    <source>
        <dbReference type="ARBA" id="ARBA00022806"/>
    </source>
</evidence>
<evidence type="ECO:0000256" key="6">
    <source>
        <dbReference type="PROSITE-ProRule" id="PRU00552"/>
    </source>
</evidence>
<sequence>MTTFQDLDLSNPLRNSIEELGFVNPTPIQEQAFPVIRSGKDVVGIAQTGTGKTFGYLLPILRDLKFSKQQHPRVMILVPTRELVVQVVEEIEKLAKYITLKTVGVYGGVNLNRHKEAVMQGADIIVATPGRLYDLALSNVLKLKSIQKLVIDEVDVMLDLGFRFQLLNIFDLLPQRRQNIMFSATMTEDVEALIDDFFIAPHKIAIAVSGTPLDNIQQTSYDVPNFYTKVNLLNYLLFDKSEFSKVLVFAPNKRNADRLFDCVAEEYPSQACVIHSNKTQNYRLRSIEQFNKGEKRILIATDVIARGLDLEEVTHVINFDVPHFPENYMHRIGRTGRAEHEGKTILFATEKEQEAKQRIEELMDYTIPKLEIPEQVEITKQLTEEERPKEEREVNKNRTSQEYEAGPAFHEKKEKNKKTNQGGSYRRELAKKYKKPKTRGDKNYNKRNKKK</sequence>
<evidence type="ECO:0000256" key="4">
    <source>
        <dbReference type="ARBA" id="ARBA00022840"/>
    </source>
</evidence>
<organism evidence="11 12">
    <name type="scientific">Tenacibaculum lutimaris</name>
    <dbReference type="NCBI Taxonomy" id="285258"/>
    <lineage>
        <taxon>Bacteria</taxon>
        <taxon>Pseudomonadati</taxon>
        <taxon>Bacteroidota</taxon>
        <taxon>Flavobacteriia</taxon>
        <taxon>Flavobacteriales</taxon>
        <taxon>Flavobacteriaceae</taxon>
        <taxon>Tenacibaculum</taxon>
    </lineage>
</organism>
<name>A0A420E466_9FLAO</name>
<evidence type="ECO:0000313" key="11">
    <source>
        <dbReference type="EMBL" id="RKF04878.1"/>
    </source>
</evidence>
<accession>A0A420E466</accession>
<dbReference type="PANTHER" id="PTHR47959">
    <property type="entry name" value="ATP-DEPENDENT RNA HELICASE RHLE-RELATED"/>
    <property type="match status" value="1"/>
</dbReference>
<dbReference type="InterPro" id="IPR011545">
    <property type="entry name" value="DEAD/DEAH_box_helicase_dom"/>
</dbReference>
<dbReference type="PROSITE" id="PS51195">
    <property type="entry name" value="Q_MOTIF"/>
    <property type="match status" value="1"/>
</dbReference>
<evidence type="ECO:0000256" key="2">
    <source>
        <dbReference type="ARBA" id="ARBA00022801"/>
    </source>
</evidence>
<dbReference type="CDD" id="cd18787">
    <property type="entry name" value="SF2_C_DEAD"/>
    <property type="match status" value="1"/>
</dbReference>
<dbReference type="Gene3D" id="3.40.50.300">
    <property type="entry name" value="P-loop containing nucleotide triphosphate hydrolases"/>
    <property type="match status" value="2"/>
</dbReference>
<keyword evidence="3 11" id="KW-0347">Helicase</keyword>
<evidence type="ECO:0000256" key="5">
    <source>
        <dbReference type="ARBA" id="ARBA00038437"/>
    </source>
</evidence>
<keyword evidence="1" id="KW-0547">Nucleotide-binding</keyword>
<keyword evidence="4" id="KW-0067">ATP-binding</keyword>
<gene>
    <name evidence="11" type="ORF">C8N26_0272</name>
</gene>
<dbReference type="GO" id="GO:0003676">
    <property type="term" value="F:nucleic acid binding"/>
    <property type="evidence" value="ECO:0007669"/>
    <property type="project" value="InterPro"/>
</dbReference>
<dbReference type="InterPro" id="IPR050079">
    <property type="entry name" value="DEAD_box_RNA_helicase"/>
</dbReference>
<comment type="caution">
    <text evidence="11">The sequence shown here is derived from an EMBL/GenBank/DDBJ whole genome shotgun (WGS) entry which is preliminary data.</text>
</comment>
<dbReference type="InterPro" id="IPR014001">
    <property type="entry name" value="Helicase_ATP-bd"/>
</dbReference>
<dbReference type="GO" id="GO:0005524">
    <property type="term" value="F:ATP binding"/>
    <property type="evidence" value="ECO:0007669"/>
    <property type="project" value="UniProtKB-KW"/>
</dbReference>
<dbReference type="GO" id="GO:0016787">
    <property type="term" value="F:hydrolase activity"/>
    <property type="evidence" value="ECO:0007669"/>
    <property type="project" value="UniProtKB-KW"/>
</dbReference>
<evidence type="ECO:0000256" key="1">
    <source>
        <dbReference type="ARBA" id="ARBA00022741"/>
    </source>
</evidence>
<keyword evidence="2" id="KW-0378">Hydrolase</keyword>
<feature type="region of interest" description="Disordered" evidence="7">
    <location>
        <begin position="382"/>
        <end position="451"/>
    </location>
</feature>
<dbReference type="RefSeq" id="WP_028891367.1">
    <property type="nucleotide sequence ID" value="NZ_RAQM01000006.1"/>
</dbReference>
<keyword evidence="12" id="KW-1185">Reference proteome</keyword>
<feature type="compositionally biased region" description="Basic and acidic residues" evidence="7">
    <location>
        <begin position="382"/>
        <end position="401"/>
    </location>
</feature>
<dbReference type="InterPro" id="IPR014014">
    <property type="entry name" value="RNA_helicase_DEAD_Q_motif"/>
</dbReference>
<dbReference type="InterPro" id="IPR027417">
    <property type="entry name" value="P-loop_NTPase"/>
</dbReference>
<dbReference type="GO" id="GO:0005829">
    <property type="term" value="C:cytosol"/>
    <property type="evidence" value="ECO:0007669"/>
    <property type="project" value="TreeGrafter"/>
</dbReference>
<evidence type="ECO:0000313" key="12">
    <source>
        <dbReference type="Proteomes" id="UP000285780"/>
    </source>
</evidence>
<dbReference type="SUPFAM" id="SSF52540">
    <property type="entry name" value="P-loop containing nucleoside triphosphate hydrolases"/>
    <property type="match status" value="2"/>
</dbReference>
<dbReference type="Pfam" id="PF00271">
    <property type="entry name" value="Helicase_C"/>
    <property type="match status" value="1"/>
</dbReference>
<dbReference type="GO" id="GO:0003724">
    <property type="term" value="F:RNA helicase activity"/>
    <property type="evidence" value="ECO:0007669"/>
    <property type="project" value="InterPro"/>
</dbReference>
<dbReference type="InterPro" id="IPR044742">
    <property type="entry name" value="DEAD/DEAH_RhlB"/>
</dbReference>
<dbReference type="SMART" id="SM00490">
    <property type="entry name" value="HELICc"/>
    <property type="match status" value="1"/>
</dbReference>
<dbReference type="Proteomes" id="UP000285780">
    <property type="component" value="Unassembled WGS sequence"/>
</dbReference>
<dbReference type="CDD" id="cd00268">
    <property type="entry name" value="DEADc"/>
    <property type="match status" value="1"/>
</dbReference>
<feature type="short sequence motif" description="Q motif" evidence="6">
    <location>
        <begin position="2"/>
        <end position="30"/>
    </location>
</feature>
<evidence type="ECO:0000259" key="8">
    <source>
        <dbReference type="PROSITE" id="PS51192"/>
    </source>
</evidence>
<dbReference type="AlphaFoldDB" id="A0A420E466"/>
<dbReference type="PANTHER" id="PTHR47959:SF1">
    <property type="entry name" value="ATP-DEPENDENT RNA HELICASE DBPA"/>
    <property type="match status" value="1"/>
</dbReference>
<evidence type="ECO:0000256" key="7">
    <source>
        <dbReference type="SAM" id="MobiDB-lite"/>
    </source>
</evidence>
<dbReference type="EMBL" id="RAQM01000006">
    <property type="protein sequence ID" value="RKF04878.1"/>
    <property type="molecule type" value="Genomic_DNA"/>
</dbReference>
<evidence type="ECO:0000259" key="9">
    <source>
        <dbReference type="PROSITE" id="PS51194"/>
    </source>
</evidence>
<feature type="domain" description="Helicase C-terminal" evidence="9">
    <location>
        <begin position="231"/>
        <end position="378"/>
    </location>
</feature>
<reference evidence="11 12" key="1">
    <citation type="submission" date="2018-09" db="EMBL/GenBank/DDBJ databases">
        <title>Genomic Encyclopedia of Archaeal and Bacterial Type Strains, Phase II (KMG-II): from individual species to whole genera.</title>
        <authorList>
            <person name="Goeker M."/>
        </authorList>
    </citation>
    <scope>NUCLEOTIDE SEQUENCE [LARGE SCALE GENOMIC DNA]</scope>
    <source>
        <strain evidence="11 12">DSM 16505</strain>
    </source>
</reference>
<proteinExistence type="inferred from homology"/>
<feature type="domain" description="Helicase ATP-binding" evidence="8">
    <location>
        <begin position="33"/>
        <end position="204"/>
    </location>
</feature>
<evidence type="ECO:0000259" key="10">
    <source>
        <dbReference type="PROSITE" id="PS51195"/>
    </source>
</evidence>
<dbReference type="InterPro" id="IPR001650">
    <property type="entry name" value="Helicase_C-like"/>
</dbReference>
<protein>
    <submittedName>
        <fullName evidence="11">ATP-dependent RNA helicase RhlE</fullName>
    </submittedName>
</protein>
<dbReference type="PROSITE" id="PS51192">
    <property type="entry name" value="HELICASE_ATP_BIND_1"/>
    <property type="match status" value="1"/>
</dbReference>
<dbReference type="PROSITE" id="PS51194">
    <property type="entry name" value="HELICASE_CTER"/>
    <property type="match status" value="1"/>
</dbReference>
<dbReference type="SMART" id="SM00487">
    <property type="entry name" value="DEXDc"/>
    <property type="match status" value="1"/>
</dbReference>
<feature type="domain" description="DEAD-box RNA helicase Q" evidence="10">
    <location>
        <begin position="2"/>
        <end position="30"/>
    </location>
</feature>
<dbReference type="Pfam" id="PF00270">
    <property type="entry name" value="DEAD"/>
    <property type="match status" value="1"/>
</dbReference>
<comment type="similarity">
    <text evidence="5">Belongs to the DEAD box helicase family.</text>
</comment>